<gene>
    <name evidence="3" type="ORF">BDN70DRAFT_874791</name>
</gene>
<feature type="compositionally biased region" description="Polar residues" evidence="1">
    <location>
        <begin position="1"/>
        <end position="14"/>
    </location>
</feature>
<name>A0A9P5Z7M5_9AGAR</name>
<feature type="region of interest" description="Disordered" evidence="1">
    <location>
        <begin position="1"/>
        <end position="76"/>
    </location>
</feature>
<dbReference type="Pfam" id="PF20236">
    <property type="entry name" value="DUF6593"/>
    <property type="match status" value="1"/>
</dbReference>
<evidence type="ECO:0000313" key="3">
    <source>
        <dbReference type="EMBL" id="KAF9482614.1"/>
    </source>
</evidence>
<dbReference type="Proteomes" id="UP000807469">
    <property type="component" value="Unassembled WGS sequence"/>
</dbReference>
<evidence type="ECO:0000313" key="4">
    <source>
        <dbReference type="Proteomes" id="UP000807469"/>
    </source>
</evidence>
<protein>
    <recommendedName>
        <fullName evidence="2">DUF6593 domain-containing protein</fullName>
    </recommendedName>
</protein>
<dbReference type="OrthoDB" id="3174721at2759"/>
<keyword evidence="4" id="KW-1185">Reference proteome</keyword>
<feature type="domain" description="DUF6593" evidence="2">
    <location>
        <begin position="154"/>
        <end position="282"/>
    </location>
</feature>
<proteinExistence type="predicted"/>
<dbReference type="AlphaFoldDB" id="A0A9P5Z7M5"/>
<evidence type="ECO:0000256" key="1">
    <source>
        <dbReference type="SAM" id="MobiDB-lite"/>
    </source>
</evidence>
<evidence type="ECO:0000259" key="2">
    <source>
        <dbReference type="Pfam" id="PF20236"/>
    </source>
</evidence>
<dbReference type="InterPro" id="IPR046528">
    <property type="entry name" value="DUF6593"/>
</dbReference>
<accession>A0A9P5Z7M5</accession>
<organism evidence="3 4">
    <name type="scientific">Pholiota conissans</name>
    <dbReference type="NCBI Taxonomy" id="109636"/>
    <lineage>
        <taxon>Eukaryota</taxon>
        <taxon>Fungi</taxon>
        <taxon>Dikarya</taxon>
        <taxon>Basidiomycota</taxon>
        <taxon>Agaricomycotina</taxon>
        <taxon>Agaricomycetes</taxon>
        <taxon>Agaricomycetidae</taxon>
        <taxon>Agaricales</taxon>
        <taxon>Agaricineae</taxon>
        <taxon>Strophariaceae</taxon>
        <taxon>Pholiota</taxon>
    </lineage>
</organism>
<dbReference type="EMBL" id="MU155163">
    <property type="protein sequence ID" value="KAF9482614.1"/>
    <property type="molecule type" value="Genomic_DNA"/>
</dbReference>
<sequence length="294" mass="32266">MSEQRIVTNLNSQEDGLAGPPSIPPYEPITLTWEPNSLYPSDRVPANQEVDNNAPQRNEGRPAGDRSPGARLSVPMGAPPSYDVARIPNRPVTYTFSSLGPASGAVILVPPADLPDTRPLYHISISHDPFLPHCLITSVMRGGTTNGTYVGGFTTITGIDDMKNQAETVCIRAAVHSFYTVFRETTIKNKGMACHTFSWLPSNTFTTKHTLKWTTSKTWPQTSLSTCTLASDSGQTKIAEFTPCDQLKEPFSENALMVMPAGHSHLDDILISALLLERRRRMEMATNSPWSVRP</sequence>
<comment type="caution">
    <text evidence="3">The sequence shown here is derived from an EMBL/GenBank/DDBJ whole genome shotgun (WGS) entry which is preliminary data.</text>
</comment>
<reference evidence="3" key="1">
    <citation type="submission" date="2020-11" db="EMBL/GenBank/DDBJ databases">
        <authorList>
            <consortium name="DOE Joint Genome Institute"/>
            <person name="Ahrendt S."/>
            <person name="Riley R."/>
            <person name="Andreopoulos W."/>
            <person name="Labutti K."/>
            <person name="Pangilinan J."/>
            <person name="Ruiz-Duenas F.J."/>
            <person name="Barrasa J.M."/>
            <person name="Sanchez-Garcia M."/>
            <person name="Camarero S."/>
            <person name="Miyauchi S."/>
            <person name="Serrano A."/>
            <person name="Linde D."/>
            <person name="Babiker R."/>
            <person name="Drula E."/>
            <person name="Ayuso-Fernandez I."/>
            <person name="Pacheco R."/>
            <person name="Padilla G."/>
            <person name="Ferreira P."/>
            <person name="Barriuso J."/>
            <person name="Kellner H."/>
            <person name="Castanera R."/>
            <person name="Alfaro M."/>
            <person name="Ramirez L."/>
            <person name="Pisabarro A.G."/>
            <person name="Kuo A."/>
            <person name="Tritt A."/>
            <person name="Lipzen A."/>
            <person name="He G."/>
            <person name="Yan M."/>
            <person name="Ng V."/>
            <person name="Cullen D."/>
            <person name="Martin F."/>
            <person name="Rosso M.-N."/>
            <person name="Henrissat B."/>
            <person name="Hibbett D."/>
            <person name="Martinez A.T."/>
            <person name="Grigoriev I.V."/>
        </authorList>
    </citation>
    <scope>NUCLEOTIDE SEQUENCE</scope>
    <source>
        <strain evidence="3">CIRM-BRFM 674</strain>
    </source>
</reference>